<sequence>MPNSALQTLSIWQAAVIRLHPTPGHLKNQAFQPFKRASNCGYVELIPRPVYFNQAWKMQMERTRTDKGKAQWLSGKFFSLANTTPAIKKRSEIPADSYFFVIITLAKL</sequence>
<dbReference type="Proteomes" id="UP000036958">
    <property type="component" value="Unassembled WGS sequence"/>
</dbReference>
<evidence type="ECO:0000313" key="2">
    <source>
        <dbReference type="Proteomes" id="UP000036958"/>
    </source>
</evidence>
<accession>A0A0L8V5U3</accession>
<protein>
    <submittedName>
        <fullName evidence="1">Uncharacterized protein</fullName>
    </submittedName>
</protein>
<comment type="caution">
    <text evidence="1">The sequence shown here is derived from an EMBL/GenBank/DDBJ whole genome shotgun (WGS) entry which is preliminary data.</text>
</comment>
<dbReference type="STRING" id="1409788.NC99_32970"/>
<evidence type="ECO:0000313" key="1">
    <source>
        <dbReference type="EMBL" id="KOH43801.1"/>
    </source>
</evidence>
<organism evidence="1 2">
    <name type="scientific">Sunxiuqinia dokdonensis</name>
    <dbReference type="NCBI Taxonomy" id="1409788"/>
    <lineage>
        <taxon>Bacteria</taxon>
        <taxon>Pseudomonadati</taxon>
        <taxon>Bacteroidota</taxon>
        <taxon>Bacteroidia</taxon>
        <taxon>Marinilabiliales</taxon>
        <taxon>Prolixibacteraceae</taxon>
        <taxon>Sunxiuqinia</taxon>
    </lineage>
</organism>
<reference evidence="2" key="1">
    <citation type="submission" date="2015-07" db="EMBL/GenBank/DDBJ databases">
        <title>Genome sequencing of Sunxiuqinia dokdonensis strain SK.</title>
        <authorList>
            <person name="Ahn S."/>
            <person name="Kim B.-C."/>
        </authorList>
    </citation>
    <scope>NUCLEOTIDE SEQUENCE [LARGE SCALE GENOMIC DNA]</scope>
    <source>
        <strain evidence="2">SK</strain>
    </source>
</reference>
<gene>
    <name evidence="1" type="ORF">NC99_32970</name>
</gene>
<dbReference type="AlphaFoldDB" id="A0A0L8V5U3"/>
<dbReference type="EMBL" id="LGIA01000176">
    <property type="protein sequence ID" value="KOH43801.1"/>
    <property type="molecule type" value="Genomic_DNA"/>
</dbReference>
<name>A0A0L8V5U3_9BACT</name>
<keyword evidence="2" id="KW-1185">Reference proteome</keyword>
<proteinExistence type="predicted"/>